<keyword evidence="1" id="KW-1133">Transmembrane helix</keyword>
<dbReference type="GeneID" id="8247155"/>
<name>C1FHP4_MICCC</name>
<feature type="transmembrane region" description="Helical" evidence="1">
    <location>
        <begin position="29"/>
        <end position="49"/>
    </location>
</feature>
<protein>
    <submittedName>
        <fullName evidence="2">Uncharacterized protein</fullName>
    </submittedName>
</protein>
<keyword evidence="1" id="KW-0472">Membrane</keyword>
<reference evidence="2 3" key="1">
    <citation type="journal article" date="2009" name="Science">
        <title>Green evolution and dynamic adaptations revealed by genomes of the marine picoeukaryotes Micromonas.</title>
        <authorList>
            <person name="Worden A.Z."/>
            <person name="Lee J.H."/>
            <person name="Mock T."/>
            <person name="Rouze P."/>
            <person name="Simmons M.P."/>
            <person name="Aerts A.L."/>
            <person name="Allen A.E."/>
            <person name="Cuvelier M.L."/>
            <person name="Derelle E."/>
            <person name="Everett M.V."/>
            <person name="Foulon E."/>
            <person name="Grimwood J."/>
            <person name="Gundlach H."/>
            <person name="Henrissat B."/>
            <person name="Napoli C."/>
            <person name="McDonald S.M."/>
            <person name="Parker M.S."/>
            <person name="Rombauts S."/>
            <person name="Salamov A."/>
            <person name="Von Dassow P."/>
            <person name="Badger J.H."/>
            <person name="Coutinho P.M."/>
            <person name="Demir E."/>
            <person name="Dubchak I."/>
            <person name="Gentemann C."/>
            <person name="Eikrem W."/>
            <person name="Gready J.E."/>
            <person name="John U."/>
            <person name="Lanier W."/>
            <person name="Lindquist E.A."/>
            <person name="Lucas S."/>
            <person name="Mayer K.F."/>
            <person name="Moreau H."/>
            <person name="Not F."/>
            <person name="Otillar R."/>
            <person name="Panaud O."/>
            <person name="Pangilinan J."/>
            <person name="Paulsen I."/>
            <person name="Piegu B."/>
            <person name="Poliakov A."/>
            <person name="Robbens S."/>
            <person name="Schmutz J."/>
            <person name="Toulza E."/>
            <person name="Wyss T."/>
            <person name="Zelensky A."/>
            <person name="Zhou K."/>
            <person name="Armbrust E.V."/>
            <person name="Bhattacharya D."/>
            <person name="Goodenough U.W."/>
            <person name="Van de Peer Y."/>
            <person name="Grigoriev I.V."/>
        </authorList>
    </citation>
    <scope>NUCLEOTIDE SEQUENCE [LARGE SCALE GENOMIC DNA]</scope>
    <source>
        <strain evidence="3">RCC299 / NOUM17</strain>
    </source>
</reference>
<dbReference type="RefSeq" id="XP_002508879.1">
    <property type="nucleotide sequence ID" value="XM_002508833.1"/>
</dbReference>
<sequence>MLAFFYTCAFVCAAWLPFVWHHREIHGVVSVTHCALTLFNAVNLLICLWENALFIHRAKVRRVYLRFKKQVGDRNFPSPLCLFENITLRQALSYEYWSVIWSTYSLLDPSYSDQKSFGFWIDSGNGVVTVAPTLLLSWFATWDALPHGLGTLSPRFIGALGMTFNWQMLYGTLLYFGNYVLQGYYRGTSGAYVAVVCVANGIWIAFPAWWMWVCWGIVESNSFASLRT</sequence>
<keyword evidence="1" id="KW-0812">Transmembrane</keyword>
<dbReference type="EMBL" id="CP001576">
    <property type="protein sequence ID" value="ACO70137.1"/>
    <property type="molecule type" value="Genomic_DNA"/>
</dbReference>
<evidence type="ECO:0000313" key="3">
    <source>
        <dbReference type="Proteomes" id="UP000002009"/>
    </source>
</evidence>
<dbReference type="AlphaFoldDB" id="C1FHP4"/>
<keyword evidence="3" id="KW-1185">Reference proteome</keyword>
<proteinExistence type="predicted"/>
<gene>
    <name evidence="2" type="ORF">MICPUN_62152</name>
</gene>
<dbReference type="eggNOG" id="ENOG502S4W9">
    <property type="taxonomic scope" value="Eukaryota"/>
</dbReference>
<dbReference type="OrthoDB" id="496634at2759"/>
<feature type="transmembrane region" description="Helical" evidence="1">
    <location>
        <begin position="159"/>
        <end position="181"/>
    </location>
</feature>
<dbReference type="KEGG" id="mis:MICPUN_62152"/>
<evidence type="ECO:0000256" key="1">
    <source>
        <dbReference type="SAM" id="Phobius"/>
    </source>
</evidence>
<dbReference type="InParanoid" id="C1FHP4"/>
<organism evidence="2 3">
    <name type="scientific">Micromonas commoda (strain RCC299 / NOUM17 / CCMP2709)</name>
    <name type="common">Picoplanktonic green alga</name>
    <dbReference type="NCBI Taxonomy" id="296587"/>
    <lineage>
        <taxon>Eukaryota</taxon>
        <taxon>Viridiplantae</taxon>
        <taxon>Chlorophyta</taxon>
        <taxon>Mamiellophyceae</taxon>
        <taxon>Mamiellales</taxon>
        <taxon>Mamiellaceae</taxon>
        <taxon>Micromonas</taxon>
    </lineage>
</organism>
<evidence type="ECO:0000313" key="2">
    <source>
        <dbReference type="EMBL" id="ACO70137.1"/>
    </source>
</evidence>
<feature type="transmembrane region" description="Helical" evidence="1">
    <location>
        <begin position="117"/>
        <end position="139"/>
    </location>
</feature>
<accession>C1FHP4</accession>
<dbReference type="OMA" id="ICLWENA"/>
<dbReference type="Proteomes" id="UP000002009">
    <property type="component" value="Chromosome 10"/>
</dbReference>
<feature type="transmembrane region" description="Helical" evidence="1">
    <location>
        <begin position="193"/>
        <end position="218"/>
    </location>
</feature>